<dbReference type="GO" id="GO:0043531">
    <property type="term" value="F:ADP binding"/>
    <property type="evidence" value="ECO:0007669"/>
    <property type="project" value="InterPro"/>
</dbReference>
<sequence>MAEAIAFSILGKIAEILVEPIGRQFGYIFCYNSNIDSLVREVYDLKKMRLGVQMHVDAGKRNLEIVDPDVEFWLKQVDDMSEGAERIVQAIVEVEKGCLYGWCPNLKSRYSLCREAKKMKMEVVELQTNCKFDRMTYPAPPVTAAFKGLESRISITEEVLRALRDDTISMIGICGLGGVGKTTLVKEVAEKAKAQNLFDEVVMAVVSQNPDLTKIQRQLGQMLGLKYDGQNLLARAARLCARLTNGNRILVILDDVWERIDLGEVGIPLGGDRKGCKVVLTSRLQQVCSDMGTQKDFTVQVLSEEEAWDLFKEMAGHSVDIVDIHPIAKEVAQECGGLPIALVTLGRTLKNEEKHAWNDALQQLRSSETYIRGMQPNLDSSIELSYNYLESAQAKSLLLLCCLFPEDYNIWIEDLVRYVVGLRLFEDVETVAEARNRVYSVVDELRSCSLLLAGDEVFVQLYDVVRDVGIAIASKGEHLYLVRHDNNLEEWPEKERCEPCTAISLTSNIMHELPDGLDCPKLKLLQLASNSPSLNISEDFFGGMKDLIVIGFRDVRLKHLPPSLEFLMNLRTLCLHSCDFSTNISIIGSLTELEIFSHLESPIKELPREIGQLSKLKLLDLRTSDPFSRIEIPAGVLSNLSKLEELYIGRVNWKTEEFRENASITELNSLSCLKALEILIDAEVLPKDFCFQRLTRFRIGMGHNPYGFPLYQFQNSLTFGRLEMSMILETNVNVLLKTTEILIFDQVKGMKNVLMELDVEGFEKLKELWIGHCDEVEYLIDVMDLVPDSAFVSLESMDLKNMHNLKEICNGNPPVGFLSRLQRLMLQDLPAMKSLWWASIQPECLGNLGFLCINQVKTIKSVFTESIVKGLVQLQQLSIGFCDVEEIVAMEGGEDDQGAEKIEFPNLNILELEELPNLRSFYPKSDIGAIPSLFNQKVILRSMERLDVRGLNKLVQIVDNEQMQTDSFHKIRILEVDNCEKLINIASSDQIKVFNNLEKLEVRNCRTLEVVFDFQGLKVNQEHAEVALGQQRSLALKDLPKLTHVWRMVPKGIHGLQNLRSLEVVKCDNLRYLLSISTAKLLVKLQELKLERCEMMEEVIETEKEEEEAKEMILFPELNSITLRDLKNLERFVFGSYTSNWNSLKILYVLDCPKLKAFHLESQSVQKVKTIDGRKSEKQQENNFHIPTLTHFFNEKVILPSMEILGVRGLNNLVQIVDNEQMQTDSFHKLRILEVDNCEKLINIASSDQIKVFNNLEKLEVRNCRTLEVVFDFQGLKVNQEHAEVALGQQRSLALKDLPKLTHVWRMVPKGIHGLQNLRSLEVVKCDNLRYLLSISTAKLLVKLQELKLERCEMMEEVIETEKEEEEAREVILFPELNYIILKDLKNLERFISGSYTFKWNSLKELHVVNCDNLRYLLSISTAKLLVTLQYLRLEMCEMMEEVIETEKEEEEAKEVILFPELNFIILKDLKNLESFVSGSYTFKLREQLSYTDSKTFLQRKGSIP</sequence>
<evidence type="ECO:0000256" key="3">
    <source>
        <dbReference type="ARBA" id="ARBA00022821"/>
    </source>
</evidence>
<dbReference type="Gene3D" id="3.40.50.300">
    <property type="entry name" value="P-loop containing nucleotide triphosphate hydrolases"/>
    <property type="match status" value="1"/>
</dbReference>
<organism evidence="7 8">
    <name type="scientific">Nyssa sinensis</name>
    <dbReference type="NCBI Taxonomy" id="561372"/>
    <lineage>
        <taxon>Eukaryota</taxon>
        <taxon>Viridiplantae</taxon>
        <taxon>Streptophyta</taxon>
        <taxon>Embryophyta</taxon>
        <taxon>Tracheophyta</taxon>
        <taxon>Spermatophyta</taxon>
        <taxon>Magnoliopsida</taxon>
        <taxon>eudicotyledons</taxon>
        <taxon>Gunneridae</taxon>
        <taxon>Pentapetalae</taxon>
        <taxon>asterids</taxon>
        <taxon>Cornales</taxon>
        <taxon>Nyssaceae</taxon>
        <taxon>Nyssa</taxon>
    </lineage>
</organism>
<keyword evidence="2" id="KW-0433">Leucine-rich repeat</keyword>
<evidence type="ECO:0000256" key="4">
    <source>
        <dbReference type="ARBA" id="ARBA00022840"/>
    </source>
</evidence>
<dbReference type="GO" id="GO:0006952">
    <property type="term" value="P:defense response"/>
    <property type="evidence" value="ECO:0007669"/>
    <property type="project" value="UniProtKB-KW"/>
</dbReference>
<dbReference type="Pfam" id="PF00931">
    <property type="entry name" value="NB-ARC"/>
    <property type="match status" value="1"/>
</dbReference>
<dbReference type="SUPFAM" id="SSF52058">
    <property type="entry name" value="L domain-like"/>
    <property type="match status" value="3"/>
</dbReference>
<feature type="domain" description="NB-ARC" evidence="5">
    <location>
        <begin position="157"/>
        <end position="317"/>
    </location>
</feature>
<feature type="domain" description="Disease resistance protein At4g27190-like leucine-rich repeats" evidence="6">
    <location>
        <begin position="1211"/>
        <end position="1353"/>
    </location>
</feature>
<dbReference type="PRINTS" id="PR00364">
    <property type="entry name" value="DISEASERSIST"/>
</dbReference>
<feature type="domain" description="Disease resistance protein At4g27190-like leucine-rich repeats" evidence="6">
    <location>
        <begin position="946"/>
        <end position="1094"/>
    </location>
</feature>
<gene>
    <name evidence="7" type="ORF">F0562_017262</name>
</gene>
<dbReference type="InterPro" id="IPR027417">
    <property type="entry name" value="P-loop_NTPase"/>
</dbReference>
<comment type="similarity">
    <text evidence="1">Belongs to the disease resistance NB-LRR family.</text>
</comment>
<feature type="domain" description="Disease resistance protein At4g27190-like leucine-rich repeats" evidence="6">
    <location>
        <begin position="818"/>
        <end position="882"/>
    </location>
</feature>
<dbReference type="GO" id="GO:0005524">
    <property type="term" value="F:ATP binding"/>
    <property type="evidence" value="ECO:0007669"/>
    <property type="project" value="UniProtKB-KW"/>
</dbReference>
<dbReference type="InterPro" id="IPR042197">
    <property type="entry name" value="Apaf_helical"/>
</dbReference>
<dbReference type="InterPro" id="IPR032675">
    <property type="entry name" value="LRR_dom_sf"/>
</dbReference>
<dbReference type="PANTHER" id="PTHR33463:SF203">
    <property type="entry name" value="AAA+ ATPASE DOMAIN-CONTAINING PROTEIN"/>
    <property type="match status" value="1"/>
</dbReference>
<evidence type="ECO:0000313" key="7">
    <source>
        <dbReference type="EMBL" id="KAA8516920.1"/>
    </source>
</evidence>
<reference evidence="7 8" key="1">
    <citation type="submission" date="2019-09" db="EMBL/GenBank/DDBJ databases">
        <title>A chromosome-level genome assembly of the Chinese tupelo Nyssa sinensis.</title>
        <authorList>
            <person name="Yang X."/>
            <person name="Kang M."/>
            <person name="Yang Y."/>
            <person name="Xiong H."/>
            <person name="Wang M."/>
            <person name="Zhang Z."/>
            <person name="Wang Z."/>
            <person name="Wu H."/>
            <person name="Ma T."/>
            <person name="Liu J."/>
            <person name="Xi Z."/>
        </authorList>
    </citation>
    <scope>NUCLEOTIDE SEQUENCE [LARGE SCALE GENOMIC DNA]</scope>
    <source>
        <strain evidence="7">J267</strain>
        <tissue evidence="7">Leaf</tissue>
    </source>
</reference>
<evidence type="ECO:0000313" key="8">
    <source>
        <dbReference type="Proteomes" id="UP000325577"/>
    </source>
</evidence>
<dbReference type="Gene3D" id="3.80.10.10">
    <property type="entry name" value="Ribonuclease Inhibitor"/>
    <property type="match status" value="5"/>
</dbReference>
<evidence type="ECO:0000259" key="6">
    <source>
        <dbReference type="Pfam" id="PF23247"/>
    </source>
</evidence>
<protein>
    <submittedName>
        <fullName evidence="7">Uncharacterized protein</fullName>
    </submittedName>
</protein>
<dbReference type="InterPro" id="IPR057135">
    <property type="entry name" value="At4g27190-like_LRR"/>
</dbReference>
<evidence type="ECO:0000256" key="2">
    <source>
        <dbReference type="ARBA" id="ARBA00022614"/>
    </source>
</evidence>
<dbReference type="SUPFAM" id="SSF52540">
    <property type="entry name" value="P-loop containing nucleoside triphosphate hydrolases"/>
    <property type="match status" value="1"/>
</dbReference>
<proteinExistence type="inferred from homology"/>
<dbReference type="Proteomes" id="UP000325577">
    <property type="component" value="Linkage Group LG8"/>
</dbReference>
<accession>A0A5J4ZEH6</accession>
<dbReference type="Gene3D" id="1.10.8.430">
    <property type="entry name" value="Helical domain of apoptotic protease-activating factors"/>
    <property type="match status" value="1"/>
</dbReference>
<dbReference type="FunFam" id="3.40.50.300:FF:001091">
    <property type="entry name" value="Probable disease resistance protein At1g61300"/>
    <property type="match status" value="1"/>
</dbReference>
<dbReference type="PANTHER" id="PTHR33463">
    <property type="entry name" value="NB-ARC DOMAIN-CONTAINING PROTEIN-RELATED"/>
    <property type="match status" value="1"/>
</dbReference>
<dbReference type="EMBL" id="CM018051">
    <property type="protein sequence ID" value="KAA8516920.1"/>
    <property type="molecule type" value="Genomic_DNA"/>
</dbReference>
<evidence type="ECO:0000256" key="1">
    <source>
        <dbReference type="ARBA" id="ARBA00008894"/>
    </source>
</evidence>
<dbReference type="Pfam" id="PF23247">
    <property type="entry name" value="LRR_RPS2"/>
    <property type="match status" value="3"/>
</dbReference>
<evidence type="ECO:0000259" key="5">
    <source>
        <dbReference type="Pfam" id="PF00931"/>
    </source>
</evidence>
<dbReference type="InterPro" id="IPR002182">
    <property type="entry name" value="NB-ARC"/>
</dbReference>
<dbReference type="InterPro" id="IPR050905">
    <property type="entry name" value="Plant_NBS-LRR"/>
</dbReference>
<keyword evidence="4" id="KW-0067">ATP-binding</keyword>
<dbReference type="OrthoDB" id="1747797at2759"/>
<keyword evidence="3" id="KW-0611">Plant defense</keyword>
<name>A0A5J4ZEH6_9ASTE</name>
<keyword evidence="8" id="KW-1185">Reference proteome</keyword>
<keyword evidence="4" id="KW-0547">Nucleotide-binding</keyword>